<proteinExistence type="predicted"/>
<evidence type="ECO:0000256" key="1">
    <source>
        <dbReference type="SAM" id="MobiDB-lite"/>
    </source>
</evidence>
<dbReference type="EMBL" id="JAVHNR010000011">
    <property type="protein sequence ID" value="KAK6330609.1"/>
    <property type="molecule type" value="Genomic_DNA"/>
</dbReference>
<comment type="caution">
    <text evidence="2">The sequence shown here is derived from an EMBL/GenBank/DDBJ whole genome shotgun (WGS) entry which is preliminary data.</text>
</comment>
<dbReference type="AlphaFoldDB" id="A0AAN8MM81"/>
<feature type="compositionally biased region" description="Basic and acidic residues" evidence="1">
    <location>
        <begin position="159"/>
        <end position="170"/>
    </location>
</feature>
<evidence type="ECO:0000313" key="2">
    <source>
        <dbReference type="EMBL" id="KAK6330609.1"/>
    </source>
</evidence>
<accession>A0AAN8MM81</accession>
<name>A0AAN8MM81_9PEZI</name>
<sequence>MPCSSLEAALEPPLFPTPPLLRIDPRITPTEAFIMRQADLETTRVLQQFQRRRHDDIQAHRSIIDRQARGLPVPSQDEAIDNLRPRLRMPLIQQIRLRALDHYRVIVSRGRLTTELGGSGGPRPCSRDLPFTRMKSVIRRVREANESQDDPKGTQVHSIHPETQAEGKSR</sequence>
<protein>
    <submittedName>
        <fullName evidence="2">Uncharacterized protein</fullName>
    </submittedName>
</protein>
<feature type="region of interest" description="Disordered" evidence="1">
    <location>
        <begin position="113"/>
        <end position="170"/>
    </location>
</feature>
<gene>
    <name evidence="2" type="ORF">TWF718_002806</name>
</gene>
<keyword evidence="3" id="KW-1185">Reference proteome</keyword>
<organism evidence="2 3">
    <name type="scientific">Orbilia javanica</name>
    <dbReference type="NCBI Taxonomy" id="47235"/>
    <lineage>
        <taxon>Eukaryota</taxon>
        <taxon>Fungi</taxon>
        <taxon>Dikarya</taxon>
        <taxon>Ascomycota</taxon>
        <taxon>Pezizomycotina</taxon>
        <taxon>Orbiliomycetes</taxon>
        <taxon>Orbiliales</taxon>
        <taxon>Orbiliaceae</taxon>
        <taxon>Orbilia</taxon>
    </lineage>
</organism>
<reference evidence="2 3" key="1">
    <citation type="submission" date="2019-10" db="EMBL/GenBank/DDBJ databases">
        <authorList>
            <person name="Palmer J.M."/>
        </authorList>
    </citation>
    <scope>NUCLEOTIDE SEQUENCE [LARGE SCALE GENOMIC DNA]</scope>
    <source>
        <strain evidence="2 3">TWF718</strain>
    </source>
</reference>
<dbReference type="Proteomes" id="UP001313282">
    <property type="component" value="Unassembled WGS sequence"/>
</dbReference>
<evidence type="ECO:0000313" key="3">
    <source>
        <dbReference type="Proteomes" id="UP001313282"/>
    </source>
</evidence>
<feature type="compositionally biased region" description="Basic and acidic residues" evidence="1">
    <location>
        <begin position="140"/>
        <end position="152"/>
    </location>
</feature>